<evidence type="ECO:0000256" key="2">
    <source>
        <dbReference type="ARBA" id="ARBA00023125"/>
    </source>
</evidence>
<dbReference type="RefSeq" id="WP_184473476.1">
    <property type="nucleotide sequence ID" value="NZ_JACIFY010000033.1"/>
</dbReference>
<dbReference type="EMBL" id="JACIFY010000033">
    <property type="protein sequence ID" value="MBB4239151.1"/>
    <property type="molecule type" value="Genomic_DNA"/>
</dbReference>
<dbReference type="SUPFAM" id="SSF116734">
    <property type="entry name" value="DNA methylase specificity domain"/>
    <property type="match status" value="2"/>
</dbReference>
<reference evidence="4 5" key="1">
    <citation type="submission" date="2020-08" db="EMBL/GenBank/DDBJ databases">
        <title>Genomic Encyclopedia of Type Strains, Phase IV (KMG-V): Genome sequencing to study the core and pangenomes of soil and plant-associated prokaryotes.</title>
        <authorList>
            <person name="Whitman W."/>
        </authorList>
    </citation>
    <scope>NUCLEOTIDE SEQUENCE [LARGE SCALE GENOMIC DNA]</scope>
    <source>
        <strain evidence="4 5">SEMIA 4089</strain>
    </source>
</reference>
<comment type="caution">
    <text evidence="4">The sequence shown here is derived from an EMBL/GenBank/DDBJ whole genome shotgun (WGS) entry which is preliminary data.</text>
</comment>
<evidence type="ECO:0000256" key="3">
    <source>
        <dbReference type="SAM" id="Coils"/>
    </source>
</evidence>
<dbReference type="PANTHER" id="PTHR43140">
    <property type="entry name" value="TYPE-1 RESTRICTION ENZYME ECOKI SPECIFICITY PROTEIN"/>
    <property type="match status" value="1"/>
</dbReference>
<proteinExistence type="predicted"/>
<keyword evidence="1" id="KW-0680">Restriction system</keyword>
<evidence type="ECO:0000256" key="1">
    <source>
        <dbReference type="ARBA" id="ARBA00022747"/>
    </source>
</evidence>
<dbReference type="Proteomes" id="UP000540909">
    <property type="component" value="Unassembled WGS sequence"/>
</dbReference>
<dbReference type="GO" id="GO:0003677">
    <property type="term" value="F:DNA binding"/>
    <property type="evidence" value="ECO:0007669"/>
    <property type="project" value="UniProtKB-KW"/>
</dbReference>
<dbReference type="EC" id="3.1.21.3" evidence="4"/>
<dbReference type="PANTHER" id="PTHR43140:SF1">
    <property type="entry name" value="TYPE I RESTRICTION ENZYME ECOKI SPECIFICITY SUBUNIT"/>
    <property type="match status" value="1"/>
</dbReference>
<organism evidence="4 5">
    <name type="scientific">Rhizobium esperanzae</name>
    <dbReference type="NCBI Taxonomy" id="1967781"/>
    <lineage>
        <taxon>Bacteria</taxon>
        <taxon>Pseudomonadati</taxon>
        <taxon>Pseudomonadota</taxon>
        <taxon>Alphaproteobacteria</taxon>
        <taxon>Hyphomicrobiales</taxon>
        <taxon>Rhizobiaceae</taxon>
        <taxon>Rhizobium/Agrobacterium group</taxon>
        <taxon>Rhizobium</taxon>
    </lineage>
</organism>
<keyword evidence="2" id="KW-0238">DNA-binding</keyword>
<name>A0A7W6R9I8_9HYPH</name>
<dbReference type="AlphaFoldDB" id="A0A7W6R9I8"/>
<dbReference type="Gene3D" id="1.10.287.1120">
    <property type="entry name" value="Bipartite methylase S protein"/>
    <property type="match status" value="1"/>
</dbReference>
<sequence>MSTGPHADFQDTGTEWLGQVPNHWLLRRLGYFFQERREKVSDREFPALSVTKNGIVPQLETAAKTDDGDNRKGVMAGDFVINSRSDRKGSSGIAGQNGSVSLINIVLTPLAEIRPRFAHYLLRSAAFQEEFYRYGKGIVADLWSTNYSDMKAITLAVPPPLEQSAIAGFLDNETAKIDALVEEQKRLIELLKEKRQAVISRAVTKGLNPDARMRDSGIEWLGEVPEHWEVVPFRRILSKIEQGWSPLSEERFPDEGQWGVMKTSAVKRGNFDPAMIKAISGAIQPEPRYALRDGDLLMIRGNGSPELVGGAAYVASAPDRCMLPDLLYRLAYMPERADGKYLSYTLGSRALRHQIELAARGIDILKIAQPSIAELRVPLPPRQEQVDIVSVLDAKVDQLDALANEAHCAVDLLTERRAALISATVTGKIDMRGLVDTREAAE</sequence>
<dbReference type="InterPro" id="IPR044946">
    <property type="entry name" value="Restrct_endonuc_typeI_TRD_sf"/>
</dbReference>
<evidence type="ECO:0000313" key="4">
    <source>
        <dbReference type="EMBL" id="MBB4239151.1"/>
    </source>
</evidence>
<protein>
    <submittedName>
        <fullName evidence="4">Type I restriction enzyme S subunit</fullName>
        <ecNumber evidence="4">3.1.21.3</ecNumber>
    </submittedName>
</protein>
<gene>
    <name evidence="4" type="ORF">GGD57_005770</name>
</gene>
<dbReference type="Gene3D" id="3.90.220.20">
    <property type="entry name" value="DNA methylase specificity domains"/>
    <property type="match status" value="2"/>
</dbReference>
<dbReference type="GO" id="GO:0009035">
    <property type="term" value="F:type I site-specific deoxyribonuclease activity"/>
    <property type="evidence" value="ECO:0007669"/>
    <property type="project" value="UniProtKB-EC"/>
</dbReference>
<feature type="coiled-coil region" evidence="3">
    <location>
        <begin position="170"/>
        <end position="201"/>
    </location>
</feature>
<keyword evidence="4" id="KW-0378">Hydrolase</keyword>
<keyword evidence="3" id="KW-0175">Coiled coil</keyword>
<accession>A0A7W6R9I8</accession>
<dbReference type="InterPro" id="IPR051212">
    <property type="entry name" value="Type-I_RE_S_subunit"/>
</dbReference>
<dbReference type="GO" id="GO:0009307">
    <property type="term" value="P:DNA restriction-modification system"/>
    <property type="evidence" value="ECO:0007669"/>
    <property type="project" value="UniProtKB-KW"/>
</dbReference>
<evidence type="ECO:0000313" key="5">
    <source>
        <dbReference type="Proteomes" id="UP000540909"/>
    </source>
</evidence>